<evidence type="ECO:0000313" key="2">
    <source>
        <dbReference type="EMBL" id="NID15386.1"/>
    </source>
</evidence>
<gene>
    <name evidence="2" type="ORF">HBF32_07910</name>
</gene>
<dbReference type="Proteomes" id="UP000518878">
    <property type="component" value="Unassembled WGS sequence"/>
</dbReference>
<protein>
    <submittedName>
        <fullName evidence="2">Uncharacterized protein</fullName>
    </submittedName>
</protein>
<feature type="compositionally biased region" description="Polar residues" evidence="1">
    <location>
        <begin position="1"/>
        <end position="15"/>
    </location>
</feature>
<comment type="caution">
    <text evidence="2">The sequence shown here is derived from an EMBL/GenBank/DDBJ whole genome shotgun (WGS) entry which is preliminary data.</text>
</comment>
<sequence>MARPSNNQQSASPTTGGALESTDRSKEQLVGTGGGEGANAEKEAESGALQQAATPNGEGAVQGDLNAEGEGATNEDGAEGEPQPPPVVSRHHDRGVISAVVAKGRTVQDVDGVNRKAGQSVRVPVADHERLLDLGFLAKPERQIVVPSPKKGPSITRGS</sequence>
<proteinExistence type="predicted"/>
<dbReference type="RefSeq" id="WP_166699134.1">
    <property type="nucleotide sequence ID" value="NZ_JAAQTL010000001.1"/>
</dbReference>
<accession>A0A7X5QU04</accession>
<keyword evidence="3" id="KW-1185">Reference proteome</keyword>
<dbReference type="AlphaFoldDB" id="A0A7X5QU04"/>
<organism evidence="2 3">
    <name type="scientific">Luteibacter yeojuensis</name>
    <dbReference type="NCBI Taxonomy" id="345309"/>
    <lineage>
        <taxon>Bacteria</taxon>
        <taxon>Pseudomonadati</taxon>
        <taxon>Pseudomonadota</taxon>
        <taxon>Gammaproteobacteria</taxon>
        <taxon>Lysobacterales</taxon>
        <taxon>Rhodanobacteraceae</taxon>
        <taxon>Luteibacter</taxon>
    </lineage>
</organism>
<feature type="region of interest" description="Disordered" evidence="1">
    <location>
        <begin position="1"/>
        <end position="95"/>
    </location>
</feature>
<dbReference type="EMBL" id="JAAQTL010000001">
    <property type="protein sequence ID" value="NID15386.1"/>
    <property type="molecule type" value="Genomic_DNA"/>
</dbReference>
<evidence type="ECO:0000256" key="1">
    <source>
        <dbReference type="SAM" id="MobiDB-lite"/>
    </source>
</evidence>
<reference evidence="2 3" key="1">
    <citation type="journal article" date="2006" name="Int. J. Syst. Evol. Microbiol.">
        <title>Dyella yeojuensis sp. nov., isolated from greenhouse soil in Korea.</title>
        <authorList>
            <person name="Kim B.Y."/>
            <person name="Weon H.Y."/>
            <person name="Lee K.H."/>
            <person name="Seok S.J."/>
            <person name="Kwon S.W."/>
            <person name="Go S.J."/>
            <person name="Stackebrandt E."/>
        </authorList>
    </citation>
    <scope>NUCLEOTIDE SEQUENCE [LARGE SCALE GENOMIC DNA]</scope>
    <source>
        <strain evidence="2 3">DSM 17673</strain>
    </source>
</reference>
<evidence type="ECO:0000313" key="3">
    <source>
        <dbReference type="Proteomes" id="UP000518878"/>
    </source>
</evidence>
<name>A0A7X5QU04_9GAMM</name>